<comment type="subunit">
    <text evidence="2 12">Interacts with sigma-54.</text>
</comment>
<dbReference type="PROSITE" id="PS00688">
    <property type="entry name" value="SIGMA54_INTERACT_3"/>
    <property type="match status" value="1"/>
</dbReference>
<feature type="domain" description="Sigma-54 factor interaction" evidence="14">
    <location>
        <begin position="204"/>
        <end position="432"/>
    </location>
</feature>
<dbReference type="NCBIfam" id="TIGR01817">
    <property type="entry name" value="nifA"/>
    <property type="match status" value="1"/>
</dbReference>
<dbReference type="SMART" id="SM00382">
    <property type="entry name" value="AAA"/>
    <property type="match status" value="1"/>
</dbReference>
<keyword evidence="10 12" id="KW-0804">Transcription</keyword>
<dbReference type="GO" id="GO:0000160">
    <property type="term" value="P:phosphorelay signal transduction system"/>
    <property type="evidence" value="ECO:0007669"/>
    <property type="project" value="UniProtKB-UniRule"/>
</dbReference>
<dbReference type="InterPro" id="IPR027417">
    <property type="entry name" value="P-loop_NTPase"/>
</dbReference>
<reference evidence="15 16" key="1">
    <citation type="submission" date="2018-11" db="EMBL/GenBank/DDBJ databases">
        <title>Vibrio LJC006 sp. nov., isolated from seawater during the bloom of the enteromorpha.</title>
        <authorList>
            <person name="Liang J."/>
        </authorList>
    </citation>
    <scope>NUCLEOTIDE SEQUENCE [LARGE SCALE GENOMIC DNA]</scope>
    <source>
        <strain evidence="15 16">LJC006</strain>
    </source>
</reference>
<dbReference type="GO" id="GO:0003700">
    <property type="term" value="F:DNA-binding transcription factor activity"/>
    <property type="evidence" value="ECO:0007669"/>
    <property type="project" value="UniProtKB-UniRule"/>
</dbReference>
<keyword evidence="6 12" id="KW-0902">Two-component regulatory system</keyword>
<dbReference type="Gene3D" id="3.40.50.300">
    <property type="entry name" value="P-loop containing nucleotide triphosphate hydrolases"/>
    <property type="match status" value="1"/>
</dbReference>
<dbReference type="Pfam" id="PF02954">
    <property type="entry name" value="HTH_8"/>
    <property type="match status" value="1"/>
</dbReference>
<dbReference type="Pfam" id="PF25601">
    <property type="entry name" value="AAA_lid_14"/>
    <property type="match status" value="1"/>
</dbReference>
<evidence type="ECO:0000256" key="13">
    <source>
        <dbReference type="SAM" id="Coils"/>
    </source>
</evidence>
<keyword evidence="8 12" id="KW-0238">DNA-binding</keyword>
<gene>
    <name evidence="15" type="primary">nifA</name>
    <name evidence="15" type="ORF">EES38_15520</name>
</gene>
<keyword evidence="5" id="KW-0067">ATP-binding</keyword>
<evidence type="ECO:0000256" key="3">
    <source>
        <dbReference type="ARBA" id="ARBA00015308"/>
    </source>
</evidence>
<dbReference type="OrthoDB" id="9804019at2"/>
<dbReference type="GO" id="GO:0009399">
    <property type="term" value="P:nitrogen fixation"/>
    <property type="evidence" value="ECO:0007669"/>
    <property type="project" value="UniProtKB-UniRule"/>
</dbReference>
<dbReference type="InterPro" id="IPR002197">
    <property type="entry name" value="HTH_Fis"/>
</dbReference>
<keyword evidence="4" id="KW-0547">Nucleotide-binding</keyword>
<organism evidence="15 16">
    <name type="scientific">Vibrio viridaestus</name>
    <dbReference type="NCBI Taxonomy" id="2487322"/>
    <lineage>
        <taxon>Bacteria</taxon>
        <taxon>Pseudomonadati</taxon>
        <taxon>Pseudomonadota</taxon>
        <taxon>Gammaproteobacteria</taxon>
        <taxon>Vibrionales</taxon>
        <taxon>Vibrionaceae</taxon>
        <taxon>Vibrio</taxon>
    </lineage>
</organism>
<comment type="function">
    <text evidence="1 12">Required for activation of most nif operons, which are directly involved in nitrogen fixation.</text>
</comment>
<evidence type="ECO:0000256" key="12">
    <source>
        <dbReference type="RuleBase" id="RU368029"/>
    </source>
</evidence>
<dbReference type="InterPro" id="IPR029016">
    <property type="entry name" value="GAF-like_dom_sf"/>
</dbReference>
<dbReference type="PANTHER" id="PTHR32071:SF117">
    <property type="entry name" value="PTS-DEPENDENT DIHYDROXYACETONE KINASE OPERON REGULATORY PROTEIN-RELATED"/>
    <property type="match status" value="1"/>
</dbReference>
<dbReference type="SUPFAM" id="SSF52540">
    <property type="entry name" value="P-loop containing nucleoside triphosphate hydrolases"/>
    <property type="match status" value="1"/>
</dbReference>
<name>A0A3N9TE56_9VIBR</name>
<dbReference type="Gene3D" id="3.30.450.40">
    <property type="match status" value="1"/>
</dbReference>
<evidence type="ECO:0000256" key="11">
    <source>
        <dbReference type="ARBA" id="ARBA00023231"/>
    </source>
</evidence>
<proteinExistence type="predicted"/>
<evidence type="ECO:0000256" key="7">
    <source>
        <dbReference type="ARBA" id="ARBA00023015"/>
    </source>
</evidence>
<dbReference type="GO" id="GO:0005524">
    <property type="term" value="F:ATP binding"/>
    <property type="evidence" value="ECO:0007669"/>
    <property type="project" value="UniProtKB-KW"/>
</dbReference>
<keyword evidence="7 12" id="KW-0805">Transcription regulation</keyword>
<evidence type="ECO:0000313" key="16">
    <source>
        <dbReference type="Proteomes" id="UP000281112"/>
    </source>
</evidence>
<dbReference type="InterPro" id="IPR058031">
    <property type="entry name" value="AAA_lid_NorR"/>
</dbReference>
<dbReference type="Pfam" id="PF00158">
    <property type="entry name" value="Sigma54_activat"/>
    <property type="match status" value="1"/>
</dbReference>
<evidence type="ECO:0000256" key="1">
    <source>
        <dbReference type="ARBA" id="ARBA00002167"/>
    </source>
</evidence>
<dbReference type="PANTHER" id="PTHR32071">
    <property type="entry name" value="TRANSCRIPTIONAL REGULATORY PROTEIN"/>
    <property type="match status" value="1"/>
</dbReference>
<dbReference type="RefSeq" id="WP_124938120.1">
    <property type="nucleotide sequence ID" value="NZ_RJVQ01000007.1"/>
</dbReference>
<evidence type="ECO:0000256" key="2">
    <source>
        <dbReference type="ARBA" id="ARBA00011135"/>
    </source>
</evidence>
<evidence type="ECO:0000256" key="10">
    <source>
        <dbReference type="ARBA" id="ARBA00023163"/>
    </source>
</evidence>
<keyword evidence="11 12" id="KW-0535">Nitrogen fixation</keyword>
<evidence type="ECO:0000256" key="9">
    <source>
        <dbReference type="ARBA" id="ARBA00023159"/>
    </source>
</evidence>
<dbReference type="Gene3D" id="1.10.10.60">
    <property type="entry name" value="Homeodomain-like"/>
    <property type="match status" value="1"/>
</dbReference>
<keyword evidence="9 12" id="KW-0010">Activator</keyword>
<dbReference type="InterPro" id="IPR025944">
    <property type="entry name" value="Sigma_54_int_dom_CS"/>
</dbReference>
<keyword evidence="13" id="KW-0175">Coiled coil</keyword>
<protein>
    <recommendedName>
        <fullName evidence="3 12">Nif-specific regulatory protein</fullName>
    </recommendedName>
</protein>
<evidence type="ECO:0000256" key="5">
    <source>
        <dbReference type="ARBA" id="ARBA00022840"/>
    </source>
</evidence>
<evidence type="ECO:0000256" key="8">
    <source>
        <dbReference type="ARBA" id="ARBA00023125"/>
    </source>
</evidence>
<sequence>MTVAYSTIDLERQLLAAMYNISCVLNSSLNYTDTTDKVLKILHEECQLRCGMLTVLDKTRDILLVKSVHSPIPNSNIEQKQIHYKVGEGIVGEVLRQGSSMVVRNLGQDMRFADKLALYDYDKPFICVPLKDTNSSVIGALSAQPPNLDDSSITQLSKFLDMIANLIAKNIQLAHQIETKQQQLVDERDGLRRKVRNNYSFKNLVGHTKAMRQIFDQIRLVSRWDSTVLVRGESGTGKELVANAIHYNSPRAANPFVKLNCAALPDNLLESELFGHEKGAFTGAVKQRKGRFELANSGTIFLDEIGETSPAFQAKLLRVLQEKEFERVGGSSTISVDVRIIAATNRNLEEEVANGNFREDLYYRLNVMPMNLPALRERIQDIPELTEYMLQKIGKAQQRKLVITDSAIRAMMNYPWPGNVRELENTLERASVLCESGEISPELIIFNQVDAMNNLAKNRPPVVQQPQQPVVPMPSSMPLNELPSVSKEKQFNDEREMVIDALERSGWVKAKAARLLNMTPRQIAYRIQIMNIEMKQI</sequence>
<dbReference type="GO" id="GO:0043565">
    <property type="term" value="F:sequence-specific DNA binding"/>
    <property type="evidence" value="ECO:0007669"/>
    <property type="project" value="InterPro"/>
</dbReference>
<dbReference type="EMBL" id="RJVQ01000007">
    <property type="protein sequence ID" value="RQW62124.1"/>
    <property type="molecule type" value="Genomic_DNA"/>
</dbReference>
<evidence type="ECO:0000259" key="14">
    <source>
        <dbReference type="PROSITE" id="PS50045"/>
    </source>
</evidence>
<dbReference type="AlphaFoldDB" id="A0A3N9TE56"/>
<dbReference type="CDD" id="cd00009">
    <property type="entry name" value="AAA"/>
    <property type="match status" value="1"/>
</dbReference>
<dbReference type="Proteomes" id="UP000281112">
    <property type="component" value="Unassembled WGS sequence"/>
</dbReference>
<dbReference type="PROSITE" id="PS00675">
    <property type="entry name" value="SIGMA54_INTERACT_1"/>
    <property type="match status" value="1"/>
</dbReference>
<dbReference type="Pfam" id="PF13185">
    <property type="entry name" value="GAF_2"/>
    <property type="match status" value="1"/>
</dbReference>
<dbReference type="InterPro" id="IPR025662">
    <property type="entry name" value="Sigma_54_int_dom_ATP-bd_1"/>
</dbReference>
<dbReference type="InterPro" id="IPR003593">
    <property type="entry name" value="AAA+_ATPase"/>
</dbReference>
<dbReference type="PROSITE" id="PS50045">
    <property type="entry name" value="SIGMA54_INTERACT_4"/>
    <property type="match status" value="1"/>
</dbReference>
<dbReference type="SUPFAM" id="SSF55781">
    <property type="entry name" value="GAF domain-like"/>
    <property type="match status" value="1"/>
</dbReference>
<dbReference type="InterPro" id="IPR010113">
    <property type="entry name" value="Nif-specific_regulatory_prot"/>
</dbReference>
<accession>A0A3N9TE56</accession>
<evidence type="ECO:0000256" key="6">
    <source>
        <dbReference type="ARBA" id="ARBA00023012"/>
    </source>
</evidence>
<feature type="coiled-coil region" evidence="13">
    <location>
        <begin position="163"/>
        <end position="194"/>
    </location>
</feature>
<dbReference type="SMART" id="SM00065">
    <property type="entry name" value="GAF"/>
    <property type="match status" value="1"/>
</dbReference>
<dbReference type="PRINTS" id="PR01590">
    <property type="entry name" value="HTHFIS"/>
</dbReference>
<evidence type="ECO:0000256" key="4">
    <source>
        <dbReference type="ARBA" id="ARBA00022741"/>
    </source>
</evidence>
<dbReference type="FunFam" id="3.40.50.300:FF:000006">
    <property type="entry name" value="DNA-binding transcriptional regulator NtrC"/>
    <property type="match status" value="1"/>
</dbReference>
<dbReference type="Gene3D" id="1.10.8.60">
    <property type="match status" value="1"/>
</dbReference>
<evidence type="ECO:0000313" key="15">
    <source>
        <dbReference type="EMBL" id="RQW62124.1"/>
    </source>
</evidence>
<comment type="caution">
    <text evidence="15">The sequence shown here is derived from an EMBL/GenBank/DDBJ whole genome shotgun (WGS) entry which is preliminary data.</text>
</comment>
<dbReference type="InterPro" id="IPR003018">
    <property type="entry name" value="GAF"/>
</dbReference>
<keyword evidence="16" id="KW-1185">Reference proteome</keyword>
<dbReference type="InterPro" id="IPR002078">
    <property type="entry name" value="Sigma_54_int"/>
</dbReference>